<organism evidence="1 2">
    <name type="scientific">Polaribacter marinus</name>
    <dbReference type="NCBI Taxonomy" id="2916838"/>
    <lineage>
        <taxon>Bacteria</taxon>
        <taxon>Pseudomonadati</taxon>
        <taxon>Bacteroidota</taxon>
        <taxon>Flavobacteriia</taxon>
        <taxon>Flavobacteriales</taxon>
        <taxon>Flavobacteriaceae</taxon>
    </lineage>
</organism>
<dbReference type="AlphaFoldDB" id="A0A9X1VM05"/>
<protein>
    <submittedName>
        <fullName evidence="1">Uncharacterized protein</fullName>
    </submittedName>
</protein>
<sequence>MLPININKTYFALILFLLIFINAFEVHYVLYLITILFFYSKISKELLNIISFFVVIIFIAVISSFFNEHLLYSWIKDISYFSRPILAILAGYLISKKINDFGAVIKFIVFVSLFFAVTHILKILFLVDFSTASVSDIRYVGGISNEIEVLAIVILLTSKKLMGIEIVPNKLYKKIVLLIFAISFFLYLSRTMIATFTILYLASFGYLKITKKSIKYGVLVITIFGLFYAYLYSREFERGKPGIESFLYKMKIAPAEIFIASENINTKNHAYLWDHWRAYEAMMALNQMDTNLSFFIGKGFGSLVDLKFKAPLGDTYMRYIPMLHNGYVNLIFKSGVLGLLLYLLLLLTLYLYCYKKEENSHKKMAINLIAGLSLHYLFTTLIVTGMYNKMEPYVFVLGILLYFSSGKEKKILN</sequence>
<evidence type="ECO:0000313" key="1">
    <source>
        <dbReference type="EMBL" id="MCI2228621.1"/>
    </source>
</evidence>
<dbReference type="RefSeq" id="WP_242177741.1">
    <property type="nucleotide sequence ID" value="NZ_JAKQYM010000003.1"/>
</dbReference>
<proteinExistence type="predicted"/>
<dbReference type="PANTHER" id="PTHR37422:SF13">
    <property type="entry name" value="LIPOPOLYSACCHARIDE BIOSYNTHESIS PROTEIN PA4999-RELATED"/>
    <property type="match status" value="1"/>
</dbReference>
<evidence type="ECO:0000313" key="2">
    <source>
        <dbReference type="Proteomes" id="UP001139369"/>
    </source>
</evidence>
<name>A0A9X1VM05_9FLAO</name>
<accession>A0A9X1VM05</accession>
<comment type="caution">
    <text evidence="1">The sequence shown here is derived from an EMBL/GenBank/DDBJ whole genome shotgun (WGS) entry which is preliminary data.</text>
</comment>
<dbReference type="PANTHER" id="PTHR37422">
    <property type="entry name" value="TEICHURONIC ACID BIOSYNTHESIS PROTEIN TUAE"/>
    <property type="match status" value="1"/>
</dbReference>
<dbReference type="EMBL" id="JAKQYM010000003">
    <property type="protein sequence ID" value="MCI2228621.1"/>
    <property type="molecule type" value="Genomic_DNA"/>
</dbReference>
<dbReference type="InterPro" id="IPR051533">
    <property type="entry name" value="WaaL-like"/>
</dbReference>
<keyword evidence="2" id="KW-1185">Reference proteome</keyword>
<gene>
    <name evidence="1" type="ORF">MC378_05535</name>
</gene>
<reference evidence="1" key="1">
    <citation type="submission" date="2022-02" db="EMBL/GenBank/DDBJ databases">
        <title>Polaribacter sp. MSW13, isolated from seawater.</title>
        <authorList>
            <person name="Kristyanto S."/>
            <person name="Jung J."/>
            <person name="Jeon C.O."/>
        </authorList>
    </citation>
    <scope>NUCLEOTIDE SEQUENCE</scope>
    <source>
        <strain evidence="1">MSW13</strain>
    </source>
</reference>
<dbReference type="Proteomes" id="UP001139369">
    <property type="component" value="Unassembled WGS sequence"/>
</dbReference>